<evidence type="ECO:0000313" key="3">
    <source>
        <dbReference type="EMBL" id="CAG5094612.1"/>
    </source>
</evidence>
<feature type="region of interest" description="Disordered" evidence="2">
    <location>
        <begin position="123"/>
        <end position="147"/>
    </location>
</feature>
<protein>
    <submittedName>
        <fullName evidence="3">Oidioi.mRNA.OKI2018_I69.XSR.g13710.t1.cds</fullName>
    </submittedName>
</protein>
<accession>A0ABN7SCE2</accession>
<gene>
    <name evidence="3" type="ORF">OKIOD_LOCUS5268</name>
</gene>
<proteinExistence type="predicted"/>
<organism evidence="3 4">
    <name type="scientific">Oikopleura dioica</name>
    <name type="common">Tunicate</name>
    <dbReference type="NCBI Taxonomy" id="34765"/>
    <lineage>
        <taxon>Eukaryota</taxon>
        <taxon>Metazoa</taxon>
        <taxon>Chordata</taxon>
        <taxon>Tunicata</taxon>
        <taxon>Appendicularia</taxon>
        <taxon>Copelata</taxon>
        <taxon>Oikopleuridae</taxon>
        <taxon>Oikopleura</taxon>
    </lineage>
</organism>
<keyword evidence="4" id="KW-1185">Reference proteome</keyword>
<evidence type="ECO:0000256" key="2">
    <source>
        <dbReference type="SAM" id="MobiDB-lite"/>
    </source>
</evidence>
<sequence length="215" mass="24642">MLKFLKEKEELTEFNQSWFNDFDKETVAIDSKQKTVRFTCTEPEVIDKATFTTAEKAIDTGISSPPTPACGQSLLSHTEPATSPQLPPKQPERLAQLPYPYKSAEKNEEDTDYLSEFTNLKFANLPGEDPKKEEPEEKVETSPDKEEALKKQIRHLQDELGTIKGYISEKMQKQTEARQILQSEIAELIRHSEKVQTENTTYRQLLGIDSRYKSL</sequence>
<evidence type="ECO:0000256" key="1">
    <source>
        <dbReference type="SAM" id="Coils"/>
    </source>
</evidence>
<name>A0ABN7SCE2_OIKDI</name>
<dbReference type="Proteomes" id="UP001158576">
    <property type="component" value="Chromosome XSR"/>
</dbReference>
<feature type="compositionally biased region" description="Polar residues" evidence="2">
    <location>
        <begin position="73"/>
        <end position="84"/>
    </location>
</feature>
<keyword evidence="1" id="KW-0175">Coiled coil</keyword>
<reference evidence="3 4" key="1">
    <citation type="submission" date="2021-04" db="EMBL/GenBank/DDBJ databases">
        <authorList>
            <person name="Bliznina A."/>
        </authorList>
    </citation>
    <scope>NUCLEOTIDE SEQUENCE [LARGE SCALE GENOMIC DNA]</scope>
</reference>
<feature type="coiled-coil region" evidence="1">
    <location>
        <begin position="171"/>
        <end position="198"/>
    </location>
</feature>
<feature type="compositionally biased region" description="Basic and acidic residues" evidence="2">
    <location>
        <begin position="128"/>
        <end position="147"/>
    </location>
</feature>
<dbReference type="EMBL" id="OU015569">
    <property type="protein sequence ID" value="CAG5094612.1"/>
    <property type="molecule type" value="Genomic_DNA"/>
</dbReference>
<feature type="region of interest" description="Disordered" evidence="2">
    <location>
        <begin position="57"/>
        <end position="99"/>
    </location>
</feature>
<evidence type="ECO:0000313" key="4">
    <source>
        <dbReference type="Proteomes" id="UP001158576"/>
    </source>
</evidence>